<feature type="signal peptide" evidence="2">
    <location>
        <begin position="1"/>
        <end position="28"/>
    </location>
</feature>
<dbReference type="Proteomes" id="UP000002372">
    <property type="component" value="Chromosome"/>
</dbReference>
<evidence type="ECO:0000313" key="4">
    <source>
        <dbReference type="Proteomes" id="UP000002372"/>
    </source>
</evidence>
<sequence>MMTKRILSAVLVAGSLAVLGLSASPAHAVGCLSGAAGGAVAGHVAGGHAVLGALGGCFVGHELAVKKKRETEANKLIADYETAPEGSPQRGKDLAGIDKLAREKIPVAQKWEQEHQVNRK</sequence>
<keyword evidence="1" id="KW-0812">Transmembrane</keyword>
<keyword evidence="1" id="KW-0472">Membrane</keyword>
<accession>D6CMM9</accession>
<dbReference type="EMBL" id="FP475956">
    <property type="protein sequence ID" value="CAZ89807.1"/>
    <property type="molecule type" value="Genomic_DNA"/>
</dbReference>
<reference evidence="4" key="2">
    <citation type="journal article" date="2010" name="PLoS Genet.">
        <title>Structure, function, and evolution of the Thiomonas spp. genome.</title>
        <authorList>
            <person name="Arsene-Ploetze F."/>
            <person name="Koechler S."/>
            <person name="Marchal M."/>
            <person name="Coppee J.Y."/>
            <person name="Chandler M."/>
            <person name="Bonnefoy V."/>
            <person name="Brochier-Armanet C."/>
            <person name="Barakat M."/>
            <person name="Barbe V."/>
            <person name="Battaglia-Brunet F."/>
            <person name="Bruneel O."/>
            <person name="Bryan C.G."/>
            <person name="Cleiss-Arnold J."/>
            <person name="Cruveiller S."/>
            <person name="Erhardt M."/>
            <person name="Heinrich-Salmeron A."/>
            <person name="Hommais F."/>
            <person name="Joulian C."/>
            <person name="Krin E."/>
            <person name="Lieutaud A."/>
            <person name="Lievremont D."/>
            <person name="Michel C."/>
            <person name="Muller D."/>
            <person name="Ortet P."/>
            <person name="Proux C."/>
            <person name="Siguier P."/>
            <person name="Roche D."/>
            <person name="Rouy Z."/>
            <person name="Salvignol G."/>
            <person name="Slyemi D."/>
            <person name="Talla E."/>
            <person name="Weiss S."/>
            <person name="Weissenbach J."/>
            <person name="Medigue C."/>
            <person name="Bertin P.N."/>
        </authorList>
    </citation>
    <scope>NUCLEOTIDE SEQUENCE [LARGE SCALE GENOMIC DNA]</scope>
    <source>
        <strain evidence="4">DSM 22701 / CIP 110005 / 3As</strain>
    </source>
</reference>
<feature type="transmembrane region" description="Helical" evidence="1">
    <location>
        <begin position="38"/>
        <end position="59"/>
    </location>
</feature>
<keyword evidence="2" id="KW-0732">Signal</keyword>
<protein>
    <recommendedName>
        <fullName evidence="5">Glycine zipper domain-containing protein</fullName>
    </recommendedName>
</protein>
<evidence type="ECO:0008006" key="5">
    <source>
        <dbReference type="Google" id="ProtNLM"/>
    </source>
</evidence>
<dbReference type="eggNOG" id="ENOG5033CSZ">
    <property type="taxonomic scope" value="Bacteria"/>
</dbReference>
<organism evidence="3 4">
    <name type="scientific">Thiomonas arsenitoxydans (strain DSM 22701 / CIP 110005 / 3As)</name>
    <dbReference type="NCBI Taxonomy" id="426114"/>
    <lineage>
        <taxon>Bacteria</taxon>
        <taxon>Pseudomonadati</taxon>
        <taxon>Pseudomonadota</taxon>
        <taxon>Betaproteobacteria</taxon>
        <taxon>Burkholderiales</taxon>
        <taxon>Thiomonas</taxon>
    </lineage>
</organism>
<dbReference type="AlphaFoldDB" id="D6CMM9"/>
<feature type="chain" id="PRO_5003082391" description="Glycine zipper domain-containing protein" evidence="2">
    <location>
        <begin position="29"/>
        <end position="120"/>
    </location>
</feature>
<evidence type="ECO:0000256" key="2">
    <source>
        <dbReference type="SAM" id="SignalP"/>
    </source>
</evidence>
<evidence type="ECO:0000313" key="3">
    <source>
        <dbReference type="EMBL" id="CAZ89807.1"/>
    </source>
</evidence>
<gene>
    <name evidence="3" type="ordered locus">THI_3210</name>
</gene>
<name>D6CMM9_THIA3</name>
<keyword evidence="1" id="KW-1133">Transmembrane helix</keyword>
<reference key="1">
    <citation type="submission" date="2009-07" db="EMBL/GenBank/DDBJ databases">
        <authorList>
            <person name="Genoscope - CEA"/>
        </authorList>
    </citation>
    <scope>NUCLEOTIDE SEQUENCE</scope>
    <source>
        <strain>3As</strain>
    </source>
</reference>
<dbReference type="HOGENOM" id="CLU_2056918_0_0_4"/>
<evidence type="ECO:0000256" key="1">
    <source>
        <dbReference type="SAM" id="Phobius"/>
    </source>
</evidence>
<dbReference type="KEGG" id="thi:THI_3210"/>
<proteinExistence type="predicted"/>